<name>A0A437CYH8_ORYJA</name>
<reference evidence="2 3" key="1">
    <citation type="submission" date="2018-11" db="EMBL/GenBank/DDBJ databases">
        <authorList>
            <person name="Lopez-Roques C."/>
            <person name="Donnadieu C."/>
            <person name="Bouchez O."/>
            <person name="Klopp C."/>
            <person name="Cabau C."/>
            <person name="Zahm M."/>
        </authorList>
    </citation>
    <scope>NUCLEOTIDE SEQUENCE [LARGE SCALE GENOMIC DNA]</scope>
    <source>
        <strain evidence="2">RS831</strain>
        <tissue evidence="2">Whole body</tissue>
    </source>
</reference>
<protein>
    <submittedName>
        <fullName evidence="2">Uncharacterized protein</fullName>
    </submittedName>
</protein>
<feature type="region of interest" description="Disordered" evidence="1">
    <location>
        <begin position="41"/>
        <end position="61"/>
    </location>
</feature>
<proteinExistence type="predicted"/>
<evidence type="ECO:0000313" key="3">
    <source>
        <dbReference type="Proteomes" id="UP000283210"/>
    </source>
</evidence>
<dbReference type="Proteomes" id="UP000283210">
    <property type="component" value="Chromosome 10"/>
</dbReference>
<sequence length="83" mass="9148">MSFVFSAIQSPRGCTACPSHPGSRSHNVWMRRNSKFRLNPDVPAPDVPLMQKPAHNWGFHGDGSTASHLHLREHKLTGFSGAT</sequence>
<reference evidence="2 3" key="2">
    <citation type="submission" date="2019-01" db="EMBL/GenBank/DDBJ databases">
        <title>A chromosome length genome reference of the Java medaka (oryzias javanicus).</title>
        <authorList>
            <person name="Herpin A."/>
            <person name="Takehana Y."/>
            <person name="Naruse K."/>
            <person name="Ansai S."/>
            <person name="Kawaguchi M."/>
        </authorList>
    </citation>
    <scope>NUCLEOTIDE SEQUENCE [LARGE SCALE GENOMIC DNA]</scope>
    <source>
        <strain evidence="2">RS831</strain>
        <tissue evidence="2">Whole body</tissue>
    </source>
</reference>
<organism evidence="2 3">
    <name type="scientific">Oryzias javanicus</name>
    <name type="common">Javanese ricefish</name>
    <name type="synonym">Aplocheilus javanicus</name>
    <dbReference type="NCBI Taxonomy" id="123683"/>
    <lineage>
        <taxon>Eukaryota</taxon>
        <taxon>Metazoa</taxon>
        <taxon>Chordata</taxon>
        <taxon>Craniata</taxon>
        <taxon>Vertebrata</taxon>
        <taxon>Euteleostomi</taxon>
        <taxon>Actinopterygii</taxon>
        <taxon>Neopterygii</taxon>
        <taxon>Teleostei</taxon>
        <taxon>Neoteleostei</taxon>
        <taxon>Acanthomorphata</taxon>
        <taxon>Ovalentaria</taxon>
        <taxon>Atherinomorphae</taxon>
        <taxon>Beloniformes</taxon>
        <taxon>Adrianichthyidae</taxon>
        <taxon>Oryziinae</taxon>
        <taxon>Oryzias</taxon>
    </lineage>
</organism>
<evidence type="ECO:0000313" key="2">
    <source>
        <dbReference type="EMBL" id="RVE67612.1"/>
    </source>
</evidence>
<evidence type="ECO:0000256" key="1">
    <source>
        <dbReference type="SAM" id="MobiDB-lite"/>
    </source>
</evidence>
<dbReference type="AlphaFoldDB" id="A0A437CYH8"/>
<keyword evidence="3" id="KW-1185">Reference proteome</keyword>
<accession>A0A437CYH8</accession>
<gene>
    <name evidence="2" type="ORF">OJAV_G00104520</name>
</gene>
<dbReference type="EMBL" id="CM012446">
    <property type="protein sequence ID" value="RVE67612.1"/>
    <property type="molecule type" value="Genomic_DNA"/>
</dbReference>